<name>A0A9D4EZJ7_DREPO</name>
<dbReference type="Proteomes" id="UP000828390">
    <property type="component" value="Unassembled WGS sequence"/>
</dbReference>
<dbReference type="EMBL" id="JAIWYP010000008">
    <property type="protein sequence ID" value="KAH3789117.1"/>
    <property type="molecule type" value="Genomic_DNA"/>
</dbReference>
<accession>A0A9D4EZJ7</accession>
<sequence length="105" mass="11497">MVCDEFIVSFHQTKDAAKMAERLVQQIQDELRVCLVCDNSNSTKTEQLIRKNTAEVLANSTTTTNTSEFKLDGLVEAVGPDGQGDEEDVSLSVSVSDIVVYVNVN</sequence>
<dbReference type="AlphaFoldDB" id="A0A9D4EZJ7"/>
<comment type="caution">
    <text evidence="1">The sequence shown here is derived from an EMBL/GenBank/DDBJ whole genome shotgun (WGS) entry which is preliminary data.</text>
</comment>
<organism evidence="1 2">
    <name type="scientific">Dreissena polymorpha</name>
    <name type="common">Zebra mussel</name>
    <name type="synonym">Mytilus polymorpha</name>
    <dbReference type="NCBI Taxonomy" id="45954"/>
    <lineage>
        <taxon>Eukaryota</taxon>
        <taxon>Metazoa</taxon>
        <taxon>Spiralia</taxon>
        <taxon>Lophotrochozoa</taxon>
        <taxon>Mollusca</taxon>
        <taxon>Bivalvia</taxon>
        <taxon>Autobranchia</taxon>
        <taxon>Heteroconchia</taxon>
        <taxon>Euheterodonta</taxon>
        <taxon>Imparidentia</taxon>
        <taxon>Neoheterodontei</taxon>
        <taxon>Myida</taxon>
        <taxon>Dreissenoidea</taxon>
        <taxon>Dreissenidae</taxon>
        <taxon>Dreissena</taxon>
    </lineage>
</organism>
<protein>
    <submittedName>
        <fullName evidence="1">Uncharacterized protein</fullName>
    </submittedName>
</protein>
<reference evidence="1" key="2">
    <citation type="submission" date="2020-11" db="EMBL/GenBank/DDBJ databases">
        <authorList>
            <person name="McCartney M.A."/>
            <person name="Auch B."/>
            <person name="Kono T."/>
            <person name="Mallez S."/>
            <person name="Becker A."/>
            <person name="Gohl D.M."/>
            <person name="Silverstein K.A.T."/>
            <person name="Koren S."/>
            <person name="Bechman K.B."/>
            <person name="Herman A."/>
            <person name="Abrahante J.E."/>
            <person name="Garbe J."/>
        </authorList>
    </citation>
    <scope>NUCLEOTIDE SEQUENCE</scope>
    <source>
        <strain evidence="1">Duluth1</strain>
        <tissue evidence="1">Whole animal</tissue>
    </source>
</reference>
<reference evidence="1" key="1">
    <citation type="journal article" date="2019" name="bioRxiv">
        <title>The Genome of the Zebra Mussel, Dreissena polymorpha: A Resource for Invasive Species Research.</title>
        <authorList>
            <person name="McCartney M.A."/>
            <person name="Auch B."/>
            <person name="Kono T."/>
            <person name="Mallez S."/>
            <person name="Zhang Y."/>
            <person name="Obille A."/>
            <person name="Becker A."/>
            <person name="Abrahante J.E."/>
            <person name="Garbe J."/>
            <person name="Badalamenti J.P."/>
            <person name="Herman A."/>
            <person name="Mangelson H."/>
            <person name="Liachko I."/>
            <person name="Sullivan S."/>
            <person name="Sone E.D."/>
            <person name="Koren S."/>
            <person name="Silverstein K.A.T."/>
            <person name="Beckman K.B."/>
            <person name="Gohl D.M."/>
        </authorList>
    </citation>
    <scope>NUCLEOTIDE SEQUENCE</scope>
    <source>
        <strain evidence="1">Duluth1</strain>
        <tissue evidence="1">Whole animal</tissue>
    </source>
</reference>
<evidence type="ECO:0000313" key="1">
    <source>
        <dbReference type="EMBL" id="KAH3789117.1"/>
    </source>
</evidence>
<proteinExistence type="predicted"/>
<keyword evidence="2" id="KW-1185">Reference proteome</keyword>
<evidence type="ECO:0000313" key="2">
    <source>
        <dbReference type="Proteomes" id="UP000828390"/>
    </source>
</evidence>
<gene>
    <name evidence="1" type="ORF">DPMN_167287</name>
</gene>